<keyword evidence="1 4" id="KW-0489">Methyltransferase</keyword>
<dbReference type="Proteomes" id="UP001140011">
    <property type="component" value="Unassembled WGS sequence"/>
</dbReference>
<dbReference type="NCBIfam" id="TIGR01934">
    <property type="entry name" value="MenG_MenH_UbiE"/>
    <property type="match status" value="1"/>
</dbReference>
<comment type="similarity">
    <text evidence="4">Belongs to the class I-like SAM-binding methyltransferase superfamily. MenG/UbiE family.</text>
</comment>
<dbReference type="EC" id="2.1.1.201" evidence="4"/>
<keyword evidence="4" id="KW-0831">Ubiquinone biosynthesis</keyword>
<dbReference type="PROSITE" id="PS51608">
    <property type="entry name" value="SAM_MT_UBIE"/>
    <property type="match status" value="1"/>
</dbReference>
<dbReference type="HAMAP" id="MF_01813">
    <property type="entry name" value="MenG_UbiE_methyltr"/>
    <property type="match status" value="1"/>
</dbReference>
<comment type="subunit">
    <text evidence="4">Component of a multi-subunit COQ enzyme complex, composed of at least COQ3, COQ4, COQ5, COQ6, COQ7 and COQ9.</text>
</comment>
<comment type="caution">
    <text evidence="5">The sequence shown here is derived from an EMBL/GenBank/DDBJ whole genome shotgun (WGS) entry which is preliminary data.</text>
</comment>
<comment type="caution">
    <text evidence="4">Lacks conserved residue(s) required for the propagation of feature annotation.</text>
</comment>
<keyword evidence="6" id="KW-1185">Reference proteome</keyword>
<feature type="binding site" evidence="4">
    <location>
        <position position="195"/>
    </location>
    <ligand>
        <name>S-adenosyl-L-methionine</name>
        <dbReference type="ChEBI" id="CHEBI:59789"/>
    </ligand>
</feature>
<evidence type="ECO:0000256" key="4">
    <source>
        <dbReference type="HAMAP-Rule" id="MF_03191"/>
    </source>
</evidence>
<comment type="function">
    <text evidence="4">Methyltransferase required for the conversion of 2-polyprenyl-6-methoxy-1,4-benzoquinol (DDMQH2) to 2-polyprenyl-3-methyl-6-methoxy-1,4-benzoquinol (DMQH2).</text>
</comment>
<reference evidence="5" key="1">
    <citation type="submission" date="2022-07" db="EMBL/GenBank/DDBJ databases">
        <title>Phylogenomic reconstructions and comparative analyses of Kickxellomycotina fungi.</title>
        <authorList>
            <person name="Reynolds N.K."/>
            <person name="Stajich J.E."/>
            <person name="Barry K."/>
            <person name="Grigoriev I.V."/>
            <person name="Crous P."/>
            <person name="Smith M.E."/>
        </authorList>
    </citation>
    <scope>NUCLEOTIDE SEQUENCE</scope>
    <source>
        <strain evidence="5">BCRC 34297</strain>
    </source>
</reference>
<dbReference type="Pfam" id="PF01209">
    <property type="entry name" value="Ubie_methyltran"/>
    <property type="match status" value="1"/>
</dbReference>
<dbReference type="PROSITE" id="PS01184">
    <property type="entry name" value="UBIE_2"/>
    <property type="match status" value="1"/>
</dbReference>
<dbReference type="AlphaFoldDB" id="A0A9W8GVU5"/>
<keyword evidence="4" id="KW-0472">Membrane</keyword>
<dbReference type="GO" id="GO:0032259">
    <property type="term" value="P:methylation"/>
    <property type="evidence" value="ECO:0007669"/>
    <property type="project" value="UniProtKB-KW"/>
</dbReference>
<dbReference type="PANTHER" id="PTHR43591">
    <property type="entry name" value="METHYLTRANSFERASE"/>
    <property type="match status" value="1"/>
</dbReference>
<dbReference type="InterPro" id="IPR023576">
    <property type="entry name" value="UbiE/COQ5_MeTrFase_CS"/>
</dbReference>
<keyword evidence="2 4" id="KW-0808">Transferase</keyword>
<gene>
    <name evidence="4" type="primary">COQ5</name>
    <name evidence="5" type="ORF">GGI19_002424</name>
</gene>
<comment type="pathway">
    <text evidence="4">Cofactor biosynthesis; ubiquinone biosynthesis.</text>
</comment>
<organism evidence="5 6">
    <name type="scientific">Coemansia pectinata</name>
    <dbReference type="NCBI Taxonomy" id="1052879"/>
    <lineage>
        <taxon>Eukaryota</taxon>
        <taxon>Fungi</taxon>
        <taxon>Fungi incertae sedis</taxon>
        <taxon>Zoopagomycota</taxon>
        <taxon>Kickxellomycotina</taxon>
        <taxon>Kickxellomycetes</taxon>
        <taxon>Kickxellales</taxon>
        <taxon>Kickxellaceae</taxon>
        <taxon>Coemansia</taxon>
    </lineage>
</organism>
<dbReference type="EMBL" id="JANBUH010000118">
    <property type="protein sequence ID" value="KAJ2754413.1"/>
    <property type="molecule type" value="Genomic_DNA"/>
</dbReference>
<dbReference type="SUPFAM" id="SSF53335">
    <property type="entry name" value="S-adenosyl-L-methionine-dependent methyltransferases"/>
    <property type="match status" value="1"/>
</dbReference>
<dbReference type="Gene3D" id="3.40.50.150">
    <property type="entry name" value="Vaccinia Virus protein VP39"/>
    <property type="match status" value="1"/>
</dbReference>
<evidence type="ECO:0000256" key="3">
    <source>
        <dbReference type="ARBA" id="ARBA00022691"/>
    </source>
</evidence>
<evidence type="ECO:0000313" key="6">
    <source>
        <dbReference type="Proteomes" id="UP001140011"/>
    </source>
</evidence>
<evidence type="ECO:0000256" key="2">
    <source>
        <dbReference type="ARBA" id="ARBA00022679"/>
    </source>
</evidence>
<keyword evidence="3 4" id="KW-0949">S-adenosyl-L-methionine</keyword>
<dbReference type="PANTHER" id="PTHR43591:SF24">
    <property type="entry name" value="2-METHOXY-6-POLYPRENYL-1,4-BENZOQUINOL METHYLASE, MITOCHONDRIAL"/>
    <property type="match status" value="1"/>
</dbReference>
<evidence type="ECO:0000313" key="5">
    <source>
        <dbReference type="EMBL" id="KAJ2754413.1"/>
    </source>
</evidence>
<feature type="binding site" evidence="4">
    <location>
        <position position="147"/>
    </location>
    <ligand>
        <name>S-adenosyl-L-methionine</name>
        <dbReference type="ChEBI" id="CHEBI:59789"/>
    </ligand>
</feature>
<feature type="binding site" evidence="4">
    <location>
        <position position="121"/>
    </location>
    <ligand>
        <name>S-adenosyl-L-methionine</name>
        <dbReference type="ChEBI" id="CHEBI:59789"/>
    </ligand>
</feature>
<dbReference type="InterPro" id="IPR004033">
    <property type="entry name" value="UbiE/COQ5_MeTrFase"/>
</dbReference>
<keyword evidence="4" id="KW-0999">Mitochondrion inner membrane</keyword>
<proteinExistence type="inferred from homology"/>
<keyword evidence="4" id="KW-0496">Mitochondrion</keyword>
<dbReference type="OrthoDB" id="6329284at2759"/>
<name>A0A9W8GVU5_9FUNG</name>
<dbReference type="GO" id="GO:0008425">
    <property type="term" value="F:2-methoxy-6-polyprenyl-1,4-benzoquinol methyltransferase activity"/>
    <property type="evidence" value="ECO:0007669"/>
    <property type="project" value="UniProtKB-UniRule"/>
</dbReference>
<evidence type="ECO:0000256" key="1">
    <source>
        <dbReference type="ARBA" id="ARBA00022603"/>
    </source>
</evidence>
<dbReference type="GO" id="GO:0031314">
    <property type="term" value="C:extrinsic component of mitochondrial inner membrane"/>
    <property type="evidence" value="ECO:0007669"/>
    <property type="project" value="UniProtKB-UniRule"/>
</dbReference>
<comment type="catalytic activity">
    <reaction evidence="4">
        <text>a 2-methoxy-6-(all-trans-polyprenyl)benzene-1,4-diol + S-adenosyl-L-methionine = a 5-methoxy-2-methyl-3-(all-trans-polyprenyl)benzene-1,4-diol + S-adenosyl-L-homocysteine + H(+)</text>
        <dbReference type="Rhea" id="RHEA:28286"/>
        <dbReference type="Rhea" id="RHEA-COMP:10858"/>
        <dbReference type="Rhea" id="RHEA-COMP:10859"/>
        <dbReference type="ChEBI" id="CHEBI:15378"/>
        <dbReference type="ChEBI" id="CHEBI:57856"/>
        <dbReference type="ChEBI" id="CHEBI:59789"/>
        <dbReference type="ChEBI" id="CHEBI:84166"/>
        <dbReference type="ChEBI" id="CHEBI:84167"/>
        <dbReference type="EC" id="2.1.1.201"/>
    </reaction>
</comment>
<sequence length="310" mass="34473">MFSRSAFAKFTALGLGPRSAFYAPSSLRSLGTATSSTRQQLMSELAPPPSARLMGSALYGDTIPIDTKEEIMDRTYCKIADRYDIVLEVMSLGMNQYWKKKFVRLMSPTAGLKMIDVAGGTGQIARNYLEYQDSINNDSSSSVHVVDLNDQMLRVGRHRLASSQWMKDGRITFAQGSAENLENIADNSFDIYSISAGMHNIPHPELALSEAYRVLKPGGLFACLEYGHVDTPIIKQLHRWHLETLAPTLGQLLVGKRASYERLVCSARSFPHQRDFAKAISHAGFRLPPGKGYKLMQCGYMVAYYGTKPE</sequence>
<protein>
    <recommendedName>
        <fullName evidence="4">2-methoxy-6-polyprenyl-1,4-benzoquinol methylase, mitochondrial</fullName>
        <ecNumber evidence="4">2.1.1.201</ecNumber>
    </recommendedName>
    <alternativeName>
        <fullName evidence="4">Ubiquinone biosynthesis methyltransferase COQ5</fullName>
    </alternativeName>
</protein>
<dbReference type="InterPro" id="IPR029063">
    <property type="entry name" value="SAM-dependent_MTases_sf"/>
</dbReference>
<comment type="subcellular location">
    <subcellularLocation>
        <location evidence="4">Mitochondrion inner membrane</location>
        <topology evidence="4">Peripheral membrane protein</topology>
        <orientation evidence="4">Matrix side</orientation>
    </subcellularLocation>
</comment>
<accession>A0A9W8GVU5</accession>
<dbReference type="CDD" id="cd02440">
    <property type="entry name" value="AdoMet_MTases"/>
    <property type="match status" value="1"/>
</dbReference>